<comment type="caution">
    <text evidence="2">The sequence shown here is derived from an EMBL/GenBank/DDBJ whole genome shotgun (WGS) entry which is preliminary data.</text>
</comment>
<dbReference type="Pfam" id="PF24016">
    <property type="entry name" value="DUF7330"/>
    <property type="match status" value="1"/>
</dbReference>
<dbReference type="EMBL" id="JADNYJ010000019">
    <property type="protein sequence ID" value="KAF8906231.1"/>
    <property type="molecule type" value="Genomic_DNA"/>
</dbReference>
<proteinExistence type="predicted"/>
<accession>A0A9P5NVT0</accession>
<keyword evidence="3" id="KW-1185">Reference proteome</keyword>
<dbReference type="InterPro" id="IPR055754">
    <property type="entry name" value="DUF7330"/>
</dbReference>
<dbReference type="OrthoDB" id="2593559at2759"/>
<dbReference type="Proteomes" id="UP000724874">
    <property type="component" value="Unassembled WGS sequence"/>
</dbReference>
<evidence type="ECO:0000259" key="1">
    <source>
        <dbReference type="Pfam" id="PF24016"/>
    </source>
</evidence>
<reference evidence="2" key="1">
    <citation type="submission" date="2020-11" db="EMBL/GenBank/DDBJ databases">
        <authorList>
            <consortium name="DOE Joint Genome Institute"/>
            <person name="Ahrendt S."/>
            <person name="Riley R."/>
            <person name="Andreopoulos W."/>
            <person name="LaButti K."/>
            <person name="Pangilinan J."/>
            <person name="Ruiz-duenas F.J."/>
            <person name="Barrasa J.M."/>
            <person name="Sanchez-Garcia M."/>
            <person name="Camarero S."/>
            <person name="Miyauchi S."/>
            <person name="Serrano A."/>
            <person name="Linde D."/>
            <person name="Babiker R."/>
            <person name="Drula E."/>
            <person name="Ayuso-Fernandez I."/>
            <person name="Pacheco R."/>
            <person name="Padilla G."/>
            <person name="Ferreira P."/>
            <person name="Barriuso J."/>
            <person name="Kellner H."/>
            <person name="Castanera R."/>
            <person name="Alfaro M."/>
            <person name="Ramirez L."/>
            <person name="Pisabarro A.G."/>
            <person name="Kuo A."/>
            <person name="Tritt A."/>
            <person name="Lipzen A."/>
            <person name="He G."/>
            <person name="Yan M."/>
            <person name="Ng V."/>
            <person name="Cullen D."/>
            <person name="Martin F."/>
            <person name="Rosso M.-N."/>
            <person name="Henrissat B."/>
            <person name="Hibbett D."/>
            <person name="Martinez A.T."/>
            <person name="Grigoriev I.V."/>
        </authorList>
    </citation>
    <scope>NUCLEOTIDE SEQUENCE</scope>
    <source>
        <strain evidence="2">AH 44721</strain>
    </source>
</reference>
<organism evidence="2 3">
    <name type="scientific">Gymnopilus junonius</name>
    <name type="common">Spectacular rustgill mushroom</name>
    <name type="synonym">Gymnopilus spectabilis subsp. junonius</name>
    <dbReference type="NCBI Taxonomy" id="109634"/>
    <lineage>
        <taxon>Eukaryota</taxon>
        <taxon>Fungi</taxon>
        <taxon>Dikarya</taxon>
        <taxon>Basidiomycota</taxon>
        <taxon>Agaricomycotina</taxon>
        <taxon>Agaricomycetes</taxon>
        <taxon>Agaricomycetidae</taxon>
        <taxon>Agaricales</taxon>
        <taxon>Agaricineae</taxon>
        <taxon>Hymenogastraceae</taxon>
        <taxon>Gymnopilus</taxon>
    </lineage>
</organism>
<dbReference type="AlphaFoldDB" id="A0A9P5NVT0"/>
<feature type="domain" description="DUF7330" evidence="1">
    <location>
        <begin position="65"/>
        <end position="238"/>
    </location>
</feature>
<protein>
    <recommendedName>
        <fullName evidence="1">DUF7330 domain-containing protein</fullName>
    </recommendedName>
</protein>
<evidence type="ECO:0000313" key="3">
    <source>
        <dbReference type="Proteomes" id="UP000724874"/>
    </source>
</evidence>
<sequence>MIVDSQISKASTSKDILVNMVNKFEDNPPAYDDDRVRPHMRSAGASTTRELVLHSSNPTPSVDQVHICESKHNIHGTFFIDPMIPVIDRRKTKHKSRQPLPHASFRSRKGSIDIELATTGNIQDAPKANVAVSTRHGEIKIQLLPTPPSRPRIGLDVQSRHGNVIFFIPEGFSGVVHLSTRKGDMQLLPALAAYTKVVKSSDNEKIFMIGTQNNVYELDPSREASFCEISTRTGSIVMGLSGRDHYTSQVGFWKRLGGYLSGSVKEKSDP</sequence>
<evidence type="ECO:0000313" key="2">
    <source>
        <dbReference type="EMBL" id="KAF8906231.1"/>
    </source>
</evidence>
<gene>
    <name evidence="2" type="ORF">CPB84DRAFT_1770290</name>
</gene>
<name>A0A9P5NVT0_GYMJU</name>